<proteinExistence type="predicted"/>
<name>A0A0C3PBM7_PISTI</name>
<dbReference type="EMBL" id="KN831968">
    <property type="protein sequence ID" value="KIO05109.1"/>
    <property type="molecule type" value="Genomic_DNA"/>
</dbReference>
<gene>
    <name evidence="1" type="ORF">M404DRAFT_1000152</name>
</gene>
<accession>A0A0C3PBM7</accession>
<evidence type="ECO:0000313" key="1">
    <source>
        <dbReference type="EMBL" id="KIO05109.1"/>
    </source>
</evidence>
<reference evidence="2" key="2">
    <citation type="submission" date="2015-01" db="EMBL/GenBank/DDBJ databases">
        <title>Evolutionary Origins and Diversification of the Mycorrhizal Mutualists.</title>
        <authorList>
            <consortium name="DOE Joint Genome Institute"/>
            <consortium name="Mycorrhizal Genomics Consortium"/>
            <person name="Kohler A."/>
            <person name="Kuo A."/>
            <person name="Nagy L.G."/>
            <person name="Floudas D."/>
            <person name="Copeland A."/>
            <person name="Barry K.W."/>
            <person name="Cichocki N."/>
            <person name="Veneault-Fourrey C."/>
            <person name="LaButti K."/>
            <person name="Lindquist E.A."/>
            <person name="Lipzen A."/>
            <person name="Lundell T."/>
            <person name="Morin E."/>
            <person name="Murat C."/>
            <person name="Riley R."/>
            <person name="Ohm R."/>
            <person name="Sun H."/>
            <person name="Tunlid A."/>
            <person name="Henrissat B."/>
            <person name="Grigoriev I.V."/>
            <person name="Hibbett D.S."/>
            <person name="Martin F."/>
        </authorList>
    </citation>
    <scope>NUCLEOTIDE SEQUENCE [LARGE SCALE GENOMIC DNA]</scope>
    <source>
        <strain evidence="2">Marx 270</strain>
    </source>
</reference>
<organism evidence="1 2">
    <name type="scientific">Pisolithus tinctorius Marx 270</name>
    <dbReference type="NCBI Taxonomy" id="870435"/>
    <lineage>
        <taxon>Eukaryota</taxon>
        <taxon>Fungi</taxon>
        <taxon>Dikarya</taxon>
        <taxon>Basidiomycota</taxon>
        <taxon>Agaricomycotina</taxon>
        <taxon>Agaricomycetes</taxon>
        <taxon>Agaricomycetidae</taxon>
        <taxon>Boletales</taxon>
        <taxon>Sclerodermatineae</taxon>
        <taxon>Pisolithaceae</taxon>
        <taxon>Pisolithus</taxon>
    </lineage>
</organism>
<reference evidence="1 2" key="1">
    <citation type="submission" date="2014-04" db="EMBL/GenBank/DDBJ databases">
        <authorList>
            <consortium name="DOE Joint Genome Institute"/>
            <person name="Kuo A."/>
            <person name="Kohler A."/>
            <person name="Costa M.D."/>
            <person name="Nagy L.G."/>
            <person name="Floudas D."/>
            <person name="Copeland A."/>
            <person name="Barry K.W."/>
            <person name="Cichocki N."/>
            <person name="Veneault-Fourrey C."/>
            <person name="LaButti K."/>
            <person name="Lindquist E.A."/>
            <person name="Lipzen A."/>
            <person name="Lundell T."/>
            <person name="Morin E."/>
            <person name="Murat C."/>
            <person name="Sun H."/>
            <person name="Tunlid A."/>
            <person name="Henrissat B."/>
            <person name="Grigoriev I.V."/>
            <person name="Hibbett D.S."/>
            <person name="Martin F."/>
            <person name="Nordberg H.P."/>
            <person name="Cantor M.N."/>
            <person name="Hua S.X."/>
        </authorList>
    </citation>
    <scope>NUCLEOTIDE SEQUENCE [LARGE SCALE GENOMIC DNA]</scope>
    <source>
        <strain evidence="1 2">Marx 270</strain>
    </source>
</reference>
<dbReference type="Proteomes" id="UP000054217">
    <property type="component" value="Unassembled WGS sequence"/>
</dbReference>
<evidence type="ECO:0000313" key="2">
    <source>
        <dbReference type="Proteomes" id="UP000054217"/>
    </source>
</evidence>
<protein>
    <submittedName>
        <fullName evidence="1">Uncharacterized protein</fullName>
    </submittedName>
</protein>
<dbReference type="AlphaFoldDB" id="A0A0C3PBM7"/>
<dbReference type="HOGENOM" id="CLU_2794964_0_0_1"/>
<dbReference type="InParanoid" id="A0A0C3PBM7"/>
<sequence length="68" mass="7510">MTTLKRRIEPDLSERKVGHCFVQSAGNKGTNVYKLQGLSVSTPKRAGHPNRAQHVSGPFMCLICKQSN</sequence>
<keyword evidence="2" id="KW-1185">Reference proteome</keyword>